<reference evidence="1" key="1">
    <citation type="submission" date="2020-04" db="EMBL/GenBank/DDBJ databases">
        <authorList>
            <person name="Alioto T."/>
            <person name="Alioto T."/>
            <person name="Gomez Garrido J."/>
        </authorList>
    </citation>
    <scope>NUCLEOTIDE SEQUENCE</scope>
    <source>
        <strain evidence="1">A484AB</strain>
    </source>
</reference>
<gene>
    <name evidence="1" type="ORF">PACLA_8A036318</name>
</gene>
<name>A0A7D9DZU8_PARCT</name>
<organism evidence="1 2">
    <name type="scientific">Paramuricea clavata</name>
    <name type="common">Red gorgonian</name>
    <name type="synonym">Violescent sea-whip</name>
    <dbReference type="NCBI Taxonomy" id="317549"/>
    <lineage>
        <taxon>Eukaryota</taxon>
        <taxon>Metazoa</taxon>
        <taxon>Cnidaria</taxon>
        <taxon>Anthozoa</taxon>
        <taxon>Octocorallia</taxon>
        <taxon>Malacalcyonacea</taxon>
        <taxon>Plexauridae</taxon>
        <taxon>Paramuricea</taxon>
    </lineage>
</organism>
<sequence>MDQNRTPGAKQPDIEFYGHIFTANRIKPDPKKMHAIKTVKPQCAIEMKSLLYEWRSIFLDSTLIMPRLQPTTKPDQEGRRLEMERRRTEYHRHFKTSCCRRQIITYFDGTKETKIVVDASPGELGGILMREDKDICYACHKSNQNIPKLREKC</sequence>
<evidence type="ECO:0000313" key="1">
    <source>
        <dbReference type="EMBL" id="CAB3997542.1"/>
    </source>
</evidence>
<evidence type="ECO:0000313" key="2">
    <source>
        <dbReference type="Proteomes" id="UP001152795"/>
    </source>
</evidence>
<dbReference type="Proteomes" id="UP001152795">
    <property type="component" value="Unassembled WGS sequence"/>
</dbReference>
<dbReference type="OrthoDB" id="122279at2759"/>
<accession>A0A7D9DZU8</accession>
<comment type="caution">
    <text evidence="1">The sequence shown here is derived from an EMBL/GenBank/DDBJ whole genome shotgun (WGS) entry which is preliminary data.</text>
</comment>
<dbReference type="EMBL" id="CACRXK020003124">
    <property type="protein sequence ID" value="CAB3997542.1"/>
    <property type="molecule type" value="Genomic_DNA"/>
</dbReference>
<dbReference type="AlphaFoldDB" id="A0A7D9DZU8"/>
<dbReference type="InterPro" id="IPR043502">
    <property type="entry name" value="DNA/RNA_pol_sf"/>
</dbReference>
<proteinExistence type="predicted"/>
<protein>
    <submittedName>
        <fullName evidence="1">Uncharacterized protein</fullName>
    </submittedName>
</protein>
<keyword evidence="2" id="KW-1185">Reference proteome</keyword>
<dbReference type="SUPFAM" id="SSF56672">
    <property type="entry name" value="DNA/RNA polymerases"/>
    <property type="match status" value="1"/>
</dbReference>